<protein>
    <recommendedName>
        <fullName evidence="2">cyclic-guanylate-specific phosphodiesterase</fullName>
        <ecNumber evidence="2">3.1.4.52</ecNumber>
    </recommendedName>
</protein>
<evidence type="ECO:0000256" key="3">
    <source>
        <dbReference type="ARBA" id="ARBA00022475"/>
    </source>
</evidence>
<dbReference type="CDD" id="cd01948">
    <property type="entry name" value="EAL"/>
    <property type="match status" value="1"/>
</dbReference>
<dbReference type="GO" id="GO:0071111">
    <property type="term" value="F:cyclic-guanylate-specific phosphodiesterase activity"/>
    <property type="evidence" value="ECO:0007669"/>
    <property type="project" value="UniProtKB-EC"/>
</dbReference>
<dbReference type="OrthoDB" id="675397at2"/>
<reference evidence="13" key="1">
    <citation type="submission" date="2015-01" db="EMBL/GenBank/DDBJ databases">
        <authorList>
            <person name="Paterson Steve"/>
        </authorList>
    </citation>
    <scope>NUCLEOTIDE SEQUENCE [LARGE SCALE GENOMIC DNA]</scope>
    <source>
        <strain evidence="13">OBR1</strain>
    </source>
</reference>
<dbReference type="Gene3D" id="3.20.20.450">
    <property type="entry name" value="EAL domain"/>
    <property type="match status" value="1"/>
</dbReference>
<comment type="subcellular location">
    <subcellularLocation>
        <location evidence="1">Cell membrane</location>
        <topology evidence="1">Multi-pass membrane protein</topology>
    </subcellularLocation>
</comment>
<dbReference type="InterPro" id="IPR001633">
    <property type="entry name" value="EAL_dom"/>
</dbReference>
<sequence>MISGHGKKRKSHWLLLSIAGVLPLLLGLLFTFFESRIMVRRDLESTAQIVMFHAEHIAEQAWSMVAELNQLTGRPCSAISADLQHLGSIFSYFRVIGVTRGGKVYCSSMPHNIPTPMDIAVQHSLSASTSERWSQSINRVFNVRERPAIVFAQLPPRGYGSYVVVDSRHLTDLMRAVGQVRKYLLTLTVNKGDPIQIGRPIPPHSGFFPNMELVLKSNQFPITIRIAAPVDESIRTWKQTSFIFLPLTAVLSLIFTVIIWRRQKRKHFFQDKIRKGMAKGEFSVYYQPIYNAKSQNCTGVEALLRWRRSNGQWIKPEVFIATAEKEGMIIPITRHLFDLVASDIASWGVKPGFHLGLNVAAEHLHHPDFVADVRDFAARVASYQLNITLELTERTLISTGVDVIQRLHQLRKDGFRISIDDFGTGHCSLSYLQNFPLDFLKIDRGFVSAISSPDEEAPILDAIINLSHRMKLGMVAEGVETAEQLAYLKQRGVIFIQGFLYAKPMSSESLIVWLHYNGDRSLERMISKEH</sequence>
<keyword evidence="13" id="KW-1185">Reference proteome</keyword>
<dbReference type="Pfam" id="PF00563">
    <property type="entry name" value="EAL"/>
    <property type="match status" value="1"/>
</dbReference>
<keyword evidence="5 10" id="KW-0812">Transmembrane</keyword>
<dbReference type="Proteomes" id="UP000044377">
    <property type="component" value="Unassembled WGS sequence"/>
</dbReference>
<dbReference type="STRING" id="1109412.BN1221_01445"/>
<dbReference type="Pfam" id="PF12792">
    <property type="entry name" value="CSS-motif"/>
    <property type="match status" value="1"/>
</dbReference>
<keyword evidence="6" id="KW-0378">Hydrolase</keyword>
<dbReference type="EC" id="3.1.4.52" evidence="2"/>
<evidence type="ECO:0000256" key="2">
    <source>
        <dbReference type="ARBA" id="ARBA00012282"/>
    </source>
</evidence>
<evidence type="ECO:0000256" key="10">
    <source>
        <dbReference type="SAM" id="Phobius"/>
    </source>
</evidence>
<dbReference type="PANTHER" id="PTHR33121">
    <property type="entry name" value="CYCLIC DI-GMP PHOSPHODIESTERASE PDEF"/>
    <property type="match status" value="1"/>
</dbReference>
<evidence type="ECO:0000256" key="1">
    <source>
        <dbReference type="ARBA" id="ARBA00004651"/>
    </source>
</evidence>
<evidence type="ECO:0000256" key="9">
    <source>
        <dbReference type="ARBA" id="ARBA00034290"/>
    </source>
</evidence>
<evidence type="ECO:0000256" key="5">
    <source>
        <dbReference type="ARBA" id="ARBA00022692"/>
    </source>
</evidence>
<dbReference type="PROSITE" id="PS50883">
    <property type="entry name" value="EAL"/>
    <property type="match status" value="1"/>
</dbReference>
<evidence type="ECO:0000259" key="11">
    <source>
        <dbReference type="PROSITE" id="PS50883"/>
    </source>
</evidence>
<keyword evidence="3" id="KW-1003">Cell membrane</keyword>
<dbReference type="InterPro" id="IPR035919">
    <property type="entry name" value="EAL_sf"/>
</dbReference>
<organism evidence="12 13">
    <name type="scientific">Brenneria goodwinii</name>
    <dbReference type="NCBI Taxonomy" id="1109412"/>
    <lineage>
        <taxon>Bacteria</taxon>
        <taxon>Pseudomonadati</taxon>
        <taxon>Pseudomonadota</taxon>
        <taxon>Gammaproteobacteria</taxon>
        <taxon>Enterobacterales</taxon>
        <taxon>Pectobacteriaceae</taxon>
        <taxon>Brenneria</taxon>
    </lineage>
</organism>
<dbReference type="RefSeq" id="WP_048636736.1">
    <property type="nucleotide sequence ID" value="NZ_CGIG01000001.1"/>
</dbReference>
<keyword evidence="8 10" id="KW-0472">Membrane</keyword>
<evidence type="ECO:0000256" key="6">
    <source>
        <dbReference type="ARBA" id="ARBA00022801"/>
    </source>
</evidence>
<evidence type="ECO:0000256" key="4">
    <source>
        <dbReference type="ARBA" id="ARBA00022636"/>
    </source>
</evidence>
<evidence type="ECO:0000256" key="8">
    <source>
        <dbReference type="ARBA" id="ARBA00023136"/>
    </source>
</evidence>
<comment type="catalytic activity">
    <reaction evidence="9">
        <text>3',3'-c-di-GMP + H2O = 5'-phosphoguanylyl(3'-&gt;5')guanosine + H(+)</text>
        <dbReference type="Rhea" id="RHEA:24902"/>
        <dbReference type="ChEBI" id="CHEBI:15377"/>
        <dbReference type="ChEBI" id="CHEBI:15378"/>
        <dbReference type="ChEBI" id="CHEBI:58754"/>
        <dbReference type="ChEBI" id="CHEBI:58805"/>
        <dbReference type="EC" id="3.1.4.52"/>
    </reaction>
</comment>
<dbReference type="PANTHER" id="PTHR33121:SF81">
    <property type="entry name" value="CYCLIC DI-GMP PHOSPHODIESTERASE PDEB-RELATED"/>
    <property type="match status" value="1"/>
</dbReference>
<gene>
    <name evidence="12" type="ORF">BN1221_01445</name>
</gene>
<dbReference type="EMBL" id="CGIG01000001">
    <property type="protein sequence ID" value="CPR15324.1"/>
    <property type="molecule type" value="Genomic_DNA"/>
</dbReference>
<dbReference type="AlphaFoldDB" id="A0A0G4JSW1"/>
<dbReference type="SMART" id="SM00052">
    <property type="entry name" value="EAL"/>
    <property type="match status" value="1"/>
</dbReference>
<proteinExistence type="predicted"/>
<accession>A0A0G4JSW1</accession>
<feature type="domain" description="EAL" evidence="11">
    <location>
        <begin position="266"/>
        <end position="518"/>
    </location>
</feature>
<feature type="transmembrane region" description="Helical" evidence="10">
    <location>
        <begin position="242"/>
        <end position="260"/>
    </location>
</feature>
<keyword evidence="4" id="KW-0973">c-di-GMP</keyword>
<dbReference type="InterPro" id="IPR050706">
    <property type="entry name" value="Cyclic-di-GMP_PDE-like"/>
</dbReference>
<name>A0A0G4JSW1_9GAMM</name>
<dbReference type="InterPro" id="IPR024744">
    <property type="entry name" value="CSS-motif_dom"/>
</dbReference>
<feature type="transmembrane region" description="Helical" evidence="10">
    <location>
        <begin position="12"/>
        <end position="33"/>
    </location>
</feature>
<evidence type="ECO:0000313" key="12">
    <source>
        <dbReference type="EMBL" id="CPR15324.1"/>
    </source>
</evidence>
<evidence type="ECO:0000256" key="7">
    <source>
        <dbReference type="ARBA" id="ARBA00022989"/>
    </source>
</evidence>
<dbReference type="GO" id="GO:0005886">
    <property type="term" value="C:plasma membrane"/>
    <property type="evidence" value="ECO:0007669"/>
    <property type="project" value="UniProtKB-SubCell"/>
</dbReference>
<evidence type="ECO:0000313" key="13">
    <source>
        <dbReference type="Proteomes" id="UP000044377"/>
    </source>
</evidence>
<dbReference type="SUPFAM" id="SSF141868">
    <property type="entry name" value="EAL domain-like"/>
    <property type="match status" value="1"/>
</dbReference>
<keyword evidence="7 10" id="KW-1133">Transmembrane helix</keyword>